<reference evidence="5" key="1">
    <citation type="journal article" date="2023" name="Plant J.">
        <title>The genome of the king protea, Protea cynaroides.</title>
        <authorList>
            <person name="Chang J."/>
            <person name="Duong T.A."/>
            <person name="Schoeman C."/>
            <person name="Ma X."/>
            <person name="Roodt D."/>
            <person name="Barker N."/>
            <person name="Li Z."/>
            <person name="Van de Peer Y."/>
            <person name="Mizrachi E."/>
        </authorList>
    </citation>
    <scope>NUCLEOTIDE SEQUENCE</scope>
    <source>
        <tissue evidence="5">Young leaves</tissue>
    </source>
</reference>
<dbReference type="GO" id="GO:0005085">
    <property type="term" value="F:guanyl-nucleotide exchange factor activity"/>
    <property type="evidence" value="ECO:0007669"/>
    <property type="project" value="UniProtKB-UniRule"/>
</dbReference>
<accession>A0A9Q0GYE5</accession>
<evidence type="ECO:0000313" key="6">
    <source>
        <dbReference type="Proteomes" id="UP001141806"/>
    </source>
</evidence>
<sequence length="472" mass="53574">MDRYAKPEKSYDLRYHPSPSMDHNDQSTPATPIYSTMSGDSRKYYRRTYSETSTYFSDNTDYNASSSEASSSSRWASSKSLTYQTTKVTDKKHNDHEVTEADMEIMKERFSKLLLGEDMSGSGKGVCTAVAISNAITNLYATVFGQNLRLDPLPPEKKSMWKREMACLSSICDYIFEVIPVYSYTDDEAVEIASSIPRADICLNLPALQKLDTMLLEILDTFQDQEFWYAEQGKLCANENYSASFRRIIHRQEDKWWLPIPCVPPGGLSDKSRKQLQHKRGKTFQIHKAAKAINNTILADMKVPDTYLATLPKSGKASVGDAIYRALNTSDKFSPEFILDCLKLASEHGALEIADRVEASMYTWRRKACMSHSKSSLDNFKKLRDDGDKNYTLAIRAESLLLSLKLRFPELSQTTLDTSKIQYNRDVGQAILESYSRVLEGLAFNIGTWIDDVLSADRLMKHQDKRKLGIQL</sequence>
<dbReference type="OrthoDB" id="1053009at2759"/>
<dbReference type="InterPro" id="IPR038937">
    <property type="entry name" value="RopGEF"/>
</dbReference>
<evidence type="ECO:0000256" key="1">
    <source>
        <dbReference type="ARBA" id="ARBA00022658"/>
    </source>
</evidence>
<proteinExistence type="predicted"/>
<feature type="compositionally biased region" description="Polar residues" evidence="3">
    <location>
        <begin position="26"/>
        <end position="38"/>
    </location>
</feature>
<dbReference type="FunFam" id="1.20.58.2010:FF:000001">
    <property type="entry name" value="Rop guanine nucleotide exchange factor 14"/>
    <property type="match status" value="1"/>
</dbReference>
<dbReference type="PANTHER" id="PTHR33101:SF47">
    <property type="entry name" value="ROP GUANINE NUCLEOTIDE EXCHANGE FACTOR 2-RELATED"/>
    <property type="match status" value="1"/>
</dbReference>
<name>A0A9Q0GYE5_9MAGN</name>
<dbReference type="PANTHER" id="PTHR33101">
    <property type="entry name" value="ROP GUANINE NUCLEOTIDE EXCHANGE FACTOR 1"/>
    <property type="match status" value="1"/>
</dbReference>
<evidence type="ECO:0000259" key="4">
    <source>
        <dbReference type="PROSITE" id="PS51334"/>
    </source>
</evidence>
<dbReference type="FunFam" id="1.20.58.2010:FF:000003">
    <property type="entry name" value="Rop guanine nucleotide exchange factor 14"/>
    <property type="match status" value="1"/>
</dbReference>
<keyword evidence="1 2" id="KW-0344">Guanine-nucleotide releasing factor</keyword>
<protein>
    <recommendedName>
        <fullName evidence="4">PRONE domain-containing protein</fullName>
    </recommendedName>
</protein>
<evidence type="ECO:0000256" key="2">
    <source>
        <dbReference type="PROSITE-ProRule" id="PRU00663"/>
    </source>
</evidence>
<organism evidence="5 6">
    <name type="scientific">Protea cynaroides</name>
    <dbReference type="NCBI Taxonomy" id="273540"/>
    <lineage>
        <taxon>Eukaryota</taxon>
        <taxon>Viridiplantae</taxon>
        <taxon>Streptophyta</taxon>
        <taxon>Embryophyta</taxon>
        <taxon>Tracheophyta</taxon>
        <taxon>Spermatophyta</taxon>
        <taxon>Magnoliopsida</taxon>
        <taxon>Proteales</taxon>
        <taxon>Proteaceae</taxon>
        <taxon>Protea</taxon>
    </lineage>
</organism>
<dbReference type="PROSITE" id="PS51334">
    <property type="entry name" value="PRONE"/>
    <property type="match status" value="1"/>
</dbReference>
<evidence type="ECO:0000256" key="3">
    <source>
        <dbReference type="SAM" id="MobiDB-lite"/>
    </source>
</evidence>
<dbReference type="Gene3D" id="1.20.58.2010">
    <property type="entry name" value="PRONE domain, subdomain 1"/>
    <property type="match status" value="2"/>
</dbReference>
<feature type="region of interest" description="Disordered" evidence="3">
    <location>
        <begin position="1"/>
        <end position="38"/>
    </location>
</feature>
<evidence type="ECO:0000313" key="5">
    <source>
        <dbReference type="EMBL" id="KAJ4954267.1"/>
    </source>
</evidence>
<feature type="domain" description="PRONE" evidence="4">
    <location>
        <begin position="93"/>
        <end position="467"/>
    </location>
</feature>
<dbReference type="Pfam" id="PF03759">
    <property type="entry name" value="PRONE"/>
    <property type="match status" value="1"/>
</dbReference>
<keyword evidence="6" id="KW-1185">Reference proteome</keyword>
<feature type="compositionally biased region" description="Basic and acidic residues" evidence="3">
    <location>
        <begin position="1"/>
        <end position="15"/>
    </location>
</feature>
<dbReference type="AlphaFoldDB" id="A0A9Q0GYE5"/>
<dbReference type="EMBL" id="JAMYWD010000011">
    <property type="protein sequence ID" value="KAJ4954267.1"/>
    <property type="molecule type" value="Genomic_DNA"/>
</dbReference>
<dbReference type="Proteomes" id="UP001141806">
    <property type="component" value="Unassembled WGS sequence"/>
</dbReference>
<gene>
    <name evidence="5" type="ORF">NE237_011050</name>
</gene>
<comment type="caution">
    <text evidence="5">The sequence shown here is derived from an EMBL/GenBank/DDBJ whole genome shotgun (WGS) entry which is preliminary data.</text>
</comment>
<dbReference type="InterPro" id="IPR005512">
    <property type="entry name" value="PRONE_dom"/>
</dbReference>